<evidence type="ECO:0000256" key="2">
    <source>
        <dbReference type="ARBA" id="ARBA00022448"/>
    </source>
</evidence>
<dbReference type="Pfam" id="PF07885">
    <property type="entry name" value="Ion_trans_2"/>
    <property type="match status" value="2"/>
</dbReference>
<feature type="transmembrane region" description="Helical" evidence="10">
    <location>
        <begin position="364"/>
        <end position="384"/>
    </location>
</feature>
<protein>
    <recommendedName>
        <fullName evidence="11">Potassium channel domain-containing protein</fullName>
    </recommendedName>
</protein>
<proteinExistence type="inferred from homology"/>
<evidence type="ECO:0000256" key="7">
    <source>
        <dbReference type="ARBA" id="ARBA00023303"/>
    </source>
</evidence>
<dbReference type="OrthoDB" id="297496at2759"/>
<evidence type="ECO:0000259" key="11">
    <source>
        <dbReference type="Pfam" id="PF07885"/>
    </source>
</evidence>
<comment type="similarity">
    <text evidence="8">Belongs to the two pore domain potassium channel (TC 1.A.1.8) family.</text>
</comment>
<dbReference type="InterPro" id="IPR003280">
    <property type="entry name" value="2pore_dom_K_chnl"/>
</dbReference>
<dbReference type="GO" id="GO:0022841">
    <property type="term" value="F:potassium ion leak channel activity"/>
    <property type="evidence" value="ECO:0007669"/>
    <property type="project" value="TreeGrafter"/>
</dbReference>
<gene>
    <name evidence="12" type="ORF">AC578_3518</name>
</gene>
<comment type="caution">
    <text evidence="12">The sequence shown here is derived from an EMBL/GenBank/DDBJ whole genome shotgun (WGS) entry which is preliminary data.</text>
</comment>
<dbReference type="AlphaFoldDB" id="A0A139H9J9"/>
<dbReference type="InterPro" id="IPR013099">
    <property type="entry name" value="K_chnl_dom"/>
</dbReference>
<evidence type="ECO:0000256" key="8">
    <source>
        <dbReference type="RuleBase" id="RU003857"/>
    </source>
</evidence>
<feature type="domain" description="Potassium channel" evidence="11">
    <location>
        <begin position="220"/>
        <end position="291"/>
    </location>
</feature>
<keyword evidence="6 10" id="KW-0472">Membrane</keyword>
<reference evidence="12 13" key="1">
    <citation type="submission" date="2015-07" db="EMBL/GenBank/DDBJ databases">
        <title>Comparative genomics of the Sigatoka disease complex on banana suggests a link between parallel evolutionary changes in Pseudocercospora fijiensis and Pseudocercospora eumusae and increased virulence on the banana host.</title>
        <authorList>
            <person name="Chang T.-C."/>
            <person name="Salvucci A."/>
            <person name="Crous P.W."/>
            <person name="Stergiopoulos I."/>
        </authorList>
    </citation>
    <scope>NUCLEOTIDE SEQUENCE [LARGE SCALE GENOMIC DNA]</scope>
    <source>
        <strain evidence="12 13">CBS 114824</strain>
    </source>
</reference>
<feature type="transmembrane region" description="Helical" evidence="10">
    <location>
        <begin position="425"/>
        <end position="444"/>
    </location>
</feature>
<keyword evidence="3 8" id="KW-0812">Transmembrane</keyword>
<dbReference type="Gene3D" id="1.10.287.70">
    <property type="match status" value="2"/>
</dbReference>
<evidence type="ECO:0000256" key="3">
    <source>
        <dbReference type="ARBA" id="ARBA00022692"/>
    </source>
</evidence>
<dbReference type="GO" id="GO:0005886">
    <property type="term" value="C:plasma membrane"/>
    <property type="evidence" value="ECO:0007669"/>
    <property type="project" value="TreeGrafter"/>
</dbReference>
<keyword evidence="4 10" id="KW-1133">Transmembrane helix</keyword>
<evidence type="ECO:0000256" key="6">
    <source>
        <dbReference type="ARBA" id="ARBA00023136"/>
    </source>
</evidence>
<comment type="subcellular location">
    <subcellularLocation>
        <location evidence="1">Membrane</location>
        <topology evidence="1">Multi-pass membrane protein</topology>
    </subcellularLocation>
</comment>
<dbReference type="Proteomes" id="UP000070133">
    <property type="component" value="Unassembled WGS sequence"/>
</dbReference>
<feature type="transmembrane region" description="Helical" evidence="10">
    <location>
        <begin position="396"/>
        <end position="413"/>
    </location>
</feature>
<dbReference type="PANTHER" id="PTHR11003:SF301">
    <property type="entry name" value="POTASSIUM CHANNEL PROTEIN"/>
    <property type="match status" value="1"/>
</dbReference>
<evidence type="ECO:0000256" key="10">
    <source>
        <dbReference type="SAM" id="Phobius"/>
    </source>
</evidence>
<dbReference type="STRING" id="321146.A0A139H9J9"/>
<evidence type="ECO:0000256" key="5">
    <source>
        <dbReference type="ARBA" id="ARBA00023065"/>
    </source>
</evidence>
<dbReference type="GO" id="GO:0030322">
    <property type="term" value="P:stabilization of membrane potential"/>
    <property type="evidence" value="ECO:0007669"/>
    <property type="project" value="TreeGrafter"/>
</dbReference>
<accession>A0A139H9J9</accession>
<feature type="region of interest" description="Disordered" evidence="9">
    <location>
        <begin position="731"/>
        <end position="765"/>
    </location>
</feature>
<dbReference type="PRINTS" id="PR01333">
    <property type="entry name" value="2POREKCHANEL"/>
</dbReference>
<dbReference type="EMBL" id="LFZN01000099">
    <property type="protein sequence ID" value="KXS99111.1"/>
    <property type="molecule type" value="Genomic_DNA"/>
</dbReference>
<feature type="compositionally biased region" description="Basic and acidic residues" evidence="9">
    <location>
        <begin position="737"/>
        <end position="757"/>
    </location>
</feature>
<feature type="compositionally biased region" description="Basic and acidic residues" evidence="9">
    <location>
        <begin position="635"/>
        <end position="656"/>
    </location>
</feature>
<keyword evidence="2 8" id="KW-0813">Transport</keyword>
<feature type="transmembrane region" description="Helical" evidence="10">
    <location>
        <begin position="213"/>
        <end position="231"/>
    </location>
</feature>
<dbReference type="SUPFAM" id="SSF81324">
    <property type="entry name" value="Voltage-gated potassium channels"/>
    <property type="match status" value="2"/>
</dbReference>
<feature type="transmembrane region" description="Helical" evidence="10">
    <location>
        <begin position="50"/>
        <end position="71"/>
    </location>
</feature>
<feature type="transmembrane region" description="Helical" evidence="10">
    <location>
        <begin position="268"/>
        <end position="291"/>
    </location>
</feature>
<evidence type="ECO:0000256" key="9">
    <source>
        <dbReference type="SAM" id="MobiDB-lite"/>
    </source>
</evidence>
<evidence type="ECO:0000256" key="1">
    <source>
        <dbReference type="ARBA" id="ARBA00004141"/>
    </source>
</evidence>
<organism evidence="12 13">
    <name type="scientific">Pseudocercospora eumusae</name>
    <dbReference type="NCBI Taxonomy" id="321146"/>
    <lineage>
        <taxon>Eukaryota</taxon>
        <taxon>Fungi</taxon>
        <taxon>Dikarya</taxon>
        <taxon>Ascomycota</taxon>
        <taxon>Pezizomycotina</taxon>
        <taxon>Dothideomycetes</taxon>
        <taxon>Dothideomycetidae</taxon>
        <taxon>Mycosphaerellales</taxon>
        <taxon>Mycosphaerellaceae</taxon>
        <taxon>Pseudocercospora</taxon>
    </lineage>
</organism>
<feature type="region of interest" description="Disordered" evidence="9">
    <location>
        <begin position="613"/>
        <end position="680"/>
    </location>
</feature>
<dbReference type="GO" id="GO:0015271">
    <property type="term" value="F:outward rectifier potassium channel activity"/>
    <property type="evidence" value="ECO:0007669"/>
    <property type="project" value="TreeGrafter"/>
</dbReference>
<evidence type="ECO:0000313" key="13">
    <source>
        <dbReference type="Proteomes" id="UP000070133"/>
    </source>
</evidence>
<feature type="domain" description="Potassium channel" evidence="11">
    <location>
        <begin position="374"/>
        <end position="449"/>
    </location>
</feature>
<keyword evidence="13" id="KW-1185">Reference proteome</keyword>
<dbReference type="PANTHER" id="PTHR11003">
    <property type="entry name" value="POTASSIUM CHANNEL, SUBFAMILY K"/>
    <property type="match status" value="1"/>
</dbReference>
<keyword evidence="5 8" id="KW-0406">Ion transport</keyword>
<feature type="compositionally biased region" description="Basic residues" evidence="9">
    <location>
        <begin position="657"/>
        <end position="666"/>
    </location>
</feature>
<feature type="transmembrane region" description="Helical" evidence="10">
    <location>
        <begin position="127"/>
        <end position="150"/>
    </location>
</feature>
<name>A0A139H9J9_9PEZI</name>
<feature type="transmembrane region" description="Helical" evidence="10">
    <location>
        <begin position="91"/>
        <end position="115"/>
    </location>
</feature>
<feature type="transmembrane region" description="Helical" evidence="10">
    <location>
        <begin position="170"/>
        <end position="193"/>
    </location>
</feature>
<keyword evidence="7 8" id="KW-0407">Ion channel</keyword>
<evidence type="ECO:0000256" key="4">
    <source>
        <dbReference type="ARBA" id="ARBA00022989"/>
    </source>
</evidence>
<sequence length="765" mass="85571">MSAIDPGIDDTVKEAAEDVEVWPSDRQKELEEEDLMAPSTWWFASTACPLLAATFGPIANGFSICALVYSWRAYIPPGATQADGIKMQDPAWLLAVNAVSLVSALTGNMSLLLNMAKRINFSTAQPITITGFLLAGVLLIADMAAINSGSHYYITEPRAIPSERHALTSAYYYAIFAAAIYMIIGFLMCLTVYGANKGYYDKRFNLTSSQRTLMLQTMSFVGYLLLGALVFSKIEGWKYLDSVYWADTTLLTVGLGDYSPQTAVGRGLLFPFAIGGILMVGLVVGSIRSLVLERGKEKMAARITEKRRESAINNVDERRQTIKISWFARAEFSTDPTLSPAQRREEEFHVMRKVQAAADAERRYFSLSMSLLFAIILWLVGAVVFMECETEQQWTYFQAVYFTFTSLLTIGYGDLTPSSNSGKAFFVIWSLLAVPSLTILISNMGDTFVKWFADGTNWVASVTVLPEQKGVRSMIQEMFGSFTAPGILGMADKECEKKDNRMSPADHRQIAMIRLAEKLEGHIAQEELEAALSADTENDTLDRDIHFYHYVLSREIRSIQAHLNDSPPKQYSWHDWEYYLRLIGSEENDDVPHFPGQKHPNVLVPDALRLPEEPFSPGAFSSAHDTPVAGGNDGSGERAESSTSDETRAADKEKTGHTRKKRRLRRRPTEDALGDWSWLSDKSPLLSSKSEAEWLIDRLSAALERELNRQRKGFKRKPPVAMSHVMARKYALEQQQDDEHVEHEHVEDDAGKKDRSGESGAQDSR</sequence>
<evidence type="ECO:0000313" key="12">
    <source>
        <dbReference type="EMBL" id="KXS99111.1"/>
    </source>
</evidence>